<gene>
    <name evidence="2" type="ORF">KDW_36060</name>
</gene>
<evidence type="ECO:0000313" key="2">
    <source>
        <dbReference type="EMBL" id="GER89444.1"/>
    </source>
</evidence>
<accession>A0A5J4KIX8</accession>
<dbReference type="EMBL" id="BKZW01000001">
    <property type="protein sequence ID" value="GER89444.1"/>
    <property type="molecule type" value="Genomic_DNA"/>
</dbReference>
<dbReference type="InterPro" id="IPR015943">
    <property type="entry name" value="WD40/YVTN_repeat-like_dom_sf"/>
</dbReference>
<dbReference type="Pfam" id="PF12894">
    <property type="entry name" value="ANAPC4_WD40"/>
    <property type="match status" value="1"/>
</dbReference>
<dbReference type="Gene3D" id="2.130.10.10">
    <property type="entry name" value="YVTN repeat-like/Quinoprotein amine dehydrogenase"/>
    <property type="match status" value="1"/>
</dbReference>
<feature type="domain" description="Anaphase-promoting complex subunit 4-like WD40" evidence="1">
    <location>
        <begin position="36"/>
        <end position="76"/>
    </location>
</feature>
<comment type="caution">
    <text evidence="2">The sequence shown here is derived from an EMBL/GenBank/DDBJ whole genome shotgun (WGS) entry which is preliminary data.</text>
</comment>
<keyword evidence="3" id="KW-1185">Reference proteome</keyword>
<dbReference type="InterPro" id="IPR036322">
    <property type="entry name" value="WD40_repeat_dom_sf"/>
</dbReference>
<evidence type="ECO:0000259" key="1">
    <source>
        <dbReference type="Pfam" id="PF12894"/>
    </source>
</evidence>
<name>A0A5J4KIX8_9CHLR</name>
<dbReference type="AlphaFoldDB" id="A0A5J4KIX8"/>
<evidence type="ECO:0000313" key="3">
    <source>
        <dbReference type="Proteomes" id="UP000326912"/>
    </source>
</evidence>
<proteinExistence type="predicted"/>
<dbReference type="Pfam" id="PF00400">
    <property type="entry name" value="WD40"/>
    <property type="match status" value="1"/>
</dbReference>
<organism evidence="2 3">
    <name type="scientific">Dictyobacter vulcani</name>
    <dbReference type="NCBI Taxonomy" id="2607529"/>
    <lineage>
        <taxon>Bacteria</taxon>
        <taxon>Bacillati</taxon>
        <taxon>Chloroflexota</taxon>
        <taxon>Ktedonobacteria</taxon>
        <taxon>Ktedonobacterales</taxon>
        <taxon>Dictyobacteraceae</taxon>
        <taxon>Dictyobacter</taxon>
    </lineage>
</organism>
<reference evidence="2 3" key="1">
    <citation type="submission" date="2019-10" db="EMBL/GenBank/DDBJ databases">
        <title>Dictyobacter vulcani sp. nov., within the class Ktedonobacteria, isolated from soil of volcanic Mt. Zao.</title>
        <authorList>
            <person name="Zheng Y."/>
            <person name="Wang C.M."/>
            <person name="Sakai Y."/>
            <person name="Abe K."/>
            <person name="Yokota A."/>
            <person name="Yabe S."/>
        </authorList>
    </citation>
    <scope>NUCLEOTIDE SEQUENCE [LARGE SCALE GENOMIC DNA]</scope>
    <source>
        <strain evidence="2 3">W12</strain>
    </source>
</reference>
<dbReference type="InterPro" id="IPR001680">
    <property type="entry name" value="WD40_rpt"/>
</dbReference>
<sequence length="155" mass="16959">MRCDNPGTLRWSPDGTQLAAGSSQGTVVCWPVGGKQAVWQVANVGQKIQGLCWSLDGALLVVATKDHRVLCWQAQDHTEYMLWEKLPSLLRMLSISRQGWITLASSEKRLLLGSPQDPAPTLTASGQLLAAWSPIRDELATLDEHDANALTIWSV</sequence>
<protein>
    <recommendedName>
        <fullName evidence="1">Anaphase-promoting complex subunit 4-like WD40 domain-containing protein</fullName>
    </recommendedName>
</protein>
<dbReference type="SUPFAM" id="SSF50978">
    <property type="entry name" value="WD40 repeat-like"/>
    <property type="match status" value="1"/>
</dbReference>
<dbReference type="RefSeq" id="WP_151757194.1">
    <property type="nucleotide sequence ID" value="NZ_BKZW01000001.1"/>
</dbReference>
<dbReference type="Proteomes" id="UP000326912">
    <property type="component" value="Unassembled WGS sequence"/>
</dbReference>
<dbReference type="InterPro" id="IPR024977">
    <property type="entry name" value="Apc4-like_WD40_dom"/>
</dbReference>